<evidence type="ECO:0000313" key="4">
    <source>
        <dbReference type="EMBL" id="RXN31664.1"/>
    </source>
</evidence>
<dbReference type="InterPro" id="IPR006553">
    <property type="entry name" value="Leu-rich_rpt_Cys-con_subtyp"/>
</dbReference>
<dbReference type="Gene3D" id="3.80.10.10">
    <property type="entry name" value="Ribonuclease Inhibitor"/>
    <property type="match status" value="2"/>
</dbReference>
<dbReference type="PANTHER" id="PTHR13318:SF152">
    <property type="entry name" value="F-BOX_LRR-REPEAT PROTEIN 4"/>
    <property type="match status" value="1"/>
</dbReference>
<organism evidence="4 5">
    <name type="scientific">Labeo rohita</name>
    <name type="common">Indian major carp</name>
    <name type="synonym">Cyprinus rohita</name>
    <dbReference type="NCBI Taxonomy" id="84645"/>
    <lineage>
        <taxon>Eukaryota</taxon>
        <taxon>Metazoa</taxon>
        <taxon>Chordata</taxon>
        <taxon>Craniata</taxon>
        <taxon>Vertebrata</taxon>
        <taxon>Euteleostomi</taxon>
        <taxon>Actinopterygii</taxon>
        <taxon>Neopterygii</taxon>
        <taxon>Teleostei</taxon>
        <taxon>Ostariophysi</taxon>
        <taxon>Cypriniformes</taxon>
        <taxon>Cyprinidae</taxon>
        <taxon>Labeoninae</taxon>
        <taxon>Labeonini</taxon>
        <taxon>Labeo</taxon>
    </lineage>
</organism>
<dbReference type="SUPFAM" id="SSF81383">
    <property type="entry name" value="F-box domain"/>
    <property type="match status" value="1"/>
</dbReference>
<dbReference type="PANTHER" id="PTHR13318">
    <property type="entry name" value="PARTNER OF PAIRED, ISOFORM B-RELATED"/>
    <property type="match status" value="1"/>
</dbReference>
<feature type="domain" description="F-box" evidence="3">
    <location>
        <begin position="348"/>
        <end position="403"/>
    </location>
</feature>
<dbReference type="GO" id="GO:0019005">
    <property type="term" value="C:SCF ubiquitin ligase complex"/>
    <property type="evidence" value="ECO:0007669"/>
    <property type="project" value="TreeGrafter"/>
</dbReference>
<dbReference type="FunFam" id="3.80.10.10:FF:000628">
    <property type="entry name" value="F-box and leucine-rich repeat protein 4"/>
    <property type="match status" value="1"/>
</dbReference>
<dbReference type="SUPFAM" id="SSF52047">
    <property type="entry name" value="RNI-like"/>
    <property type="match status" value="1"/>
</dbReference>
<dbReference type="FunFam" id="3.80.10.10:FF:000152">
    <property type="entry name" value="F-box/LRR-repeat protein 4 isoform X1"/>
    <property type="match status" value="1"/>
</dbReference>
<proteinExistence type="predicted"/>
<keyword evidence="5" id="KW-1185">Reference proteome</keyword>
<dbReference type="STRING" id="84645.A0A498NIY4"/>
<dbReference type="SMART" id="SM00367">
    <property type="entry name" value="LRR_CC"/>
    <property type="match status" value="10"/>
</dbReference>
<evidence type="ECO:0000256" key="2">
    <source>
        <dbReference type="ARBA" id="ARBA00022786"/>
    </source>
</evidence>
<accession>A0A498NIY4</accession>
<name>A0A498NIY4_LABRO</name>
<protein>
    <submittedName>
        <fullName evidence="4">F-box LRR-repeat 4-like protein</fullName>
    </submittedName>
</protein>
<dbReference type="PROSITE" id="PS50181">
    <property type="entry name" value="FBOX"/>
    <property type="match status" value="1"/>
</dbReference>
<dbReference type="EMBL" id="QBIY01011444">
    <property type="protein sequence ID" value="RXN31664.1"/>
    <property type="molecule type" value="Genomic_DNA"/>
</dbReference>
<dbReference type="Gene3D" id="1.20.1280.50">
    <property type="match status" value="1"/>
</dbReference>
<dbReference type="GO" id="GO:0031146">
    <property type="term" value="P:SCF-dependent proteasomal ubiquitin-dependent protein catabolic process"/>
    <property type="evidence" value="ECO:0007669"/>
    <property type="project" value="TreeGrafter"/>
</dbReference>
<dbReference type="FunFam" id="1.20.1280.50:FF:000050">
    <property type="entry name" value="F-box and leucine-rich repeat protein 4"/>
    <property type="match status" value="1"/>
</dbReference>
<keyword evidence="2" id="KW-0833">Ubl conjugation pathway</keyword>
<evidence type="ECO:0000256" key="1">
    <source>
        <dbReference type="ARBA" id="ARBA00022614"/>
    </source>
</evidence>
<sequence length="692" mass="78205">MFIFRVSSEECASNDSRSERWIENTEHTQHNTPTHHCTVCHACSLAYRLYCVEPVALQRREEKRACFLTQTQSCCSMFPMLTLLSMFYYICLRRRSRSGTRSEALGSRRAVELGQRSALPVTVEVEQYGKEVLDFSSHYGSENSMSYTMWNLAGVPNVYPSSGDFTQTAVFRTYGHWWEKCISSAIPFRRTPPSFHSQDYLELAFEEPVYPTAVEVLETYHPGAIVKILACSLNPFSQNPPADVRWEVLWAGKPNKAVTPQARQFSPSIRQISFATNLLRLEVNSSLLEYYTELDAVILRGVRERPILALYKIPVIDINDLSDSEEEISDAGGLCCRSGGENRHNLGNGYFDRLPYELIQLIVSHLPVPDLCRLAQSCKLFHKHCCDPLQYIQLSLQPYWARLTDASLSHLQSRCTLLQRLNMSWTGNRGAVTAAGFCSFMKACGASLVCLELSCCHFLTEACLEVIAQTCPCLQELNLASCDRLQPQAFNHIAKLTNLRRLVLYRTKVEQSAILSILTFCPELRHLNLGSCVMIEDYDVVASMLSARCRSLRSLDLWRCRNLSERGLAELVSGCRLLEELDLGWCSTLQSSSGCFQHLARSLPRLRKLFLTANRTVCDSDLEELAANCSALEHLDILGTRMVSSASLRKLLQSCPRLKLLDVSFCSQIDSRFVQEISGLFPNVSIKKSFTQ</sequence>
<evidence type="ECO:0000259" key="3">
    <source>
        <dbReference type="PROSITE" id="PS50181"/>
    </source>
</evidence>
<evidence type="ECO:0000313" key="5">
    <source>
        <dbReference type="Proteomes" id="UP000290572"/>
    </source>
</evidence>
<reference evidence="4 5" key="1">
    <citation type="submission" date="2018-03" db="EMBL/GenBank/DDBJ databases">
        <title>Draft genome sequence of Rohu Carp (Labeo rohita).</title>
        <authorList>
            <person name="Das P."/>
            <person name="Kushwaha B."/>
            <person name="Joshi C.G."/>
            <person name="Kumar D."/>
            <person name="Nagpure N.S."/>
            <person name="Sahoo L."/>
            <person name="Das S.P."/>
            <person name="Bit A."/>
            <person name="Patnaik S."/>
            <person name="Meher P.K."/>
            <person name="Jayasankar P."/>
            <person name="Koringa P.G."/>
            <person name="Patel N.V."/>
            <person name="Hinsu A.T."/>
            <person name="Kumar R."/>
            <person name="Pandey M."/>
            <person name="Agarwal S."/>
            <person name="Srivastava S."/>
            <person name="Singh M."/>
            <person name="Iquebal M.A."/>
            <person name="Jaiswal S."/>
            <person name="Angadi U.B."/>
            <person name="Kumar N."/>
            <person name="Raza M."/>
            <person name="Shah T.M."/>
            <person name="Rai A."/>
            <person name="Jena J.K."/>
        </authorList>
    </citation>
    <scope>NUCLEOTIDE SEQUENCE [LARGE SCALE GENOMIC DNA]</scope>
    <source>
        <strain evidence="4">DASCIFA01</strain>
        <tissue evidence="4">Testis</tissue>
    </source>
</reference>
<comment type="caution">
    <text evidence="4">The sequence shown here is derived from an EMBL/GenBank/DDBJ whole genome shotgun (WGS) entry which is preliminary data.</text>
</comment>
<keyword evidence="1" id="KW-0433">Leucine-rich repeat</keyword>
<dbReference type="Proteomes" id="UP000290572">
    <property type="component" value="Unassembled WGS sequence"/>
</dbReference>
<dbReference type="InterPro" id="IPR032675">
    <property type="entry name" value="LRR_dom_sf"/>
</dbReference>
<dbReference type="InterPro" id="IPR036047">
    <property type="entry name" value="F-box-like_dom_sf"/>
</dbReference>
<dbReference type="Pfam" id="PF12937">
    <property type="entry name" value="F-box-like"/>
    <property type="match status" value="1"/>
</dbReference>
<gene>
    <name evidence="4" type="ORF">ROHU_016781</name>
</gene>
<dbReference type="CDD" id="cd22117">
    <property type="entry name" value="F-box_FBXL4"/>
    <property type="match status" value="1"/>
</dbReference>
<dbReference type="InterPro" id="IPR001810">
    <property type="entry name" value="F-box_dom"/>
</dbReference>
<dbReference type="AlphaFoldDB" id="A0A498NIY4"/>